<organism evidence="1 2">
    <name type="scientific">Phanerochaete sordida</name>
    <dbReference type="NCBI Taxonomy" id="48140"/>
    <lineage>
        <taxon>Eukaryota</taxon>
        <taxon>Fungi</taxon>
        <taxon>Dikarya</taxon>
        <taxon>Basidiomycota</taxon>
        <taxon>Agaricomycotina</taxon>
        <taxon>Agaricomycetes</taxon>
        <taxon>Polyporales</taxon>
        <taxon>Phanerochaetaceae</taxon>
        <taxon>Phanerochaete</taxon>
    </lineage>
</organism>
<dbReference type="Proteomes" id="UP000703269">
    <property type="component" value="Unassembled WGS sequence"/>
</dbReference>
<dbReference type="AlphaFoldDB" id="A0A9P3GQE1"/>
<comment type="caution">
    <text evidence="1">The sequence shown here is derived from an EMBL/GenBank/DDBJ whole genome shotgun (WGS) entry which is preliminary data.</text>
</comment>
<reference evidence="1 2" key="1">
    <citation type="submission" date="2021-08" db="EMBL/GenBank/DDBJ databases">
        <title>Draft Genome Sequence of Phanerochaete sordida strain YK-624.</title>
        <authorList>
            <person name="Mori T."/>
            <person name="Dohra H."/>
            <person name="Suzuki T."/>
            <person name="Kawagishi H."/>
            <person name="Hirai H."/>
        </authorList>
    </citation>
    <scope>NUCLEOTIDE SEQUENCE [LARGE SCALE GENOMIC DNA]</scope>
    <source>
        <strain evidence="1 2">YK-624</strain>
    </source>
</reference>
<gene>
    <name evidence="1" type="ORF">PsYK624_146740</name>
</gene>
<proteinExistence type="predicted"/>
<name>A0A9P3GQE1_9APHY</name>
<evidence type="ECO:0000313" key="1">
    <source>
        <dbReference type="EMBL" id="GJE98444.1"/>
    </source>
</evidence>
<evidence type="ECO:0000313" key="2">
    <source>
        <dbReference type="Proteomes" id="UP000703269"/>
    </source>
</evidence>
<protein>
    <submittedName>
        <fullName evidence="1">Uncharacterized protein</fullName>
    </submittedName>
</protein>
<dbReference type="EMBL" id="BPQB01000088">
    <property type="protein sequence ID" value="GJE98444.1"/>
    <property type="molecule type" value="Genomic_DNA"/>
</dbReference>
<keyword evidence="2" id="KW-1185">Reference proteome</keyword>
<sequence length="195" mass="20805">MYAGLQATGGRLRMGRAGTIDVRRSQTTTSGGTRADKLSAPAMRSVSSPTACTSVTLIEAPLITSHPFAMRAALGLIPARCARHSGTFQRDAIHSPSPYLDAGRYHTNSVKPRCSRRPLLAPPRAPAVQRALRRTSVLVFARSTKPDTPCSLLKGLFAFAKQSARAVSIGRRDVRAIDCSEPTETSEGATSGMLK</sequence>
<accession>A0A9P3GQE1</accession>